<dbReference type="CTD" id="642273"/>
<dbReference type="KEGG" id="gsh:117357123"/>
<dbReference type="FunCoup" id="A0A6P8QAD7">
    <property type="interactions" value="194"/>
</dbReference>
<comment type="similarity">
    <text evidence="1">Belongs to the FAM110 family.</text>
</comment>
<dbReference type="InterPro" id="IPR025741">
    <property type="entry name" value="FAM110_C"/>
</dbReference>
<feature type="region of interest" description="Disordered" evidence="2">
    <location>
        <begin position="54"/>
        <end position="120"/>
    </location>
</feature>
<evidence type="ECO:0000259" key="3">
    <source>
        <dbReference type="Pfam" id="PF14160"/>
    </source>
</evidence>
<dbReference type="RefSeq" id="XP_033793319.1">
    <property type="nucleotide sequence ID" value="XM_033937428.1"/>
</dbReference>
<dbReference type="GeneID" id="117357123"/>
<feature type="compositionally biased region" description="Low complexity" evidence="2">
    <location>
        <begin position="72"/>
        <end position="89"/>
    </location>
</feature>
<reference evidence="6" key="1">
    <citation type="submission" date="2025-08" db="UniProtKB">
        <authorList>
            <consortium name="RefSeq"/>
        </authorList>
    </citation>
    <scope>IDENTIFICATION</scope>
</reference>
<feature type="domain" description="Centrosome-associated FAM110 C-terminal" evidence="3">
    <location>
        <begin position="190"/>
        <end position="297"/>
    </location>
</feature>
<dbReference type="InterPro" id="IPR025739">
    <property type="entry name" value="FAM110_N"/>
</dbReference>
<dbReference type="InParanoid" id="A0A6P8QAD7"/>
<evidence type="ECO:0000259" key="4">
    <source>
        <dbReference type="Pfam" id="PF14161"/>
    </source>
</evidence>
<dbReference type="PANTHER" id="PTHR14758">
    <property type="entry name" value="AGAP005440-PA"/>
    <property type="match status" value="1"/>
</dbReference>
<sequence>MPAEIGHAMRMQALSGMQSSPAVRVLTKGPDYLRRQLEGTARARISAVERLAADKAKYVKSQGPTVTAARPGSTSESSGGSSSEGYSGSAKKSPPRPPPTTPQSFVRRGSSKKQLRPDSLVMYRQKCKGQTGDGDQGNLARRVAQGAVKDKLPDAFHCSLKEAGGERKARAPAVGCGDPSADSGLRRSKAALHRSQSDLSSRYSKTFGESDAFFRYCGLDPDVIEDLGRENFAAVAEHMALRGRNVSVATSEGGLSRRSCEENGLLEEELGEQLPSCTSVVERNARIIKWLYSCKRARENRKLWHPINPSVLYGDIDLFSRNEITFISQGSFLAMLTRQVEDFLNYDAESMAISWQELLWQ</sequence>
<gene>
    <name evidence="6" type="primary">FAM110C</name>
</gene>
<evidence type="ECO:0000313" key="5">
    <source>
        <dbReference type="Proteomes" id="UP000515159"/>
    </source>
</evidence>
<evidence type="ECO:0000313" key="6">
    <source>
        <dbReference type="RefSeq" id="XP_033793319.1"/>
    </source>
</evidence>
<dbReference type="PANTHER" id="PTHR14758:SF5">
    <property type="entry name" value="PROTEIN FAM110C"/>
    <property type="match status" value="1"/>
</dbReference>
<dbReference type="OrthoDB" id="10028183at2759"/>
<feature type="domain" description="Centrosome-associated FAM110 N-terminal" evidence="4">
    <location>
        <begin position="20"/>
        <end position="64"/>
    </location>
</feature>
<dbReference type="Pfam" id="PF14161">
    <property type="entry name" value="FAM110_N"/>
    <property type="match status" value="1"/>
</dbReference>
<accession>A0A6P8QAD7</accession>
<dbReference type="InterPro" id="IPR025740">
    <property type="entry name" value="FAM110"/>
</dbReference>
<name>A0A6P8QAD7_GEOSA</name>
<organism evidence="5 6">
    <name type="scientific">Geotrypetes seraphini</name>
    <name type="common">Gaboon caecilian</name>
    <name type="synonym">Caecilia seraphini</name>
    <dbReference type="NCBI Taxonomy" id="260995"/>
    <lineage>
        <taxon>Eukaryota</taxon>
        <taxon>Metazoa</taxon>
        <taxon>Chordata</taxon>
        <taxon>Craniata</taxon>
        <taxon>Vertebrata</taxon>
        <taxon>Euteleostomi</taxon>
        <taxon>Amphibia</taxon>
        <taxon>Gymnophiona</taxon>
        <taxon>Geotrypetes</taxon>
    </lineage>
</organism>
<evidence type="ECO:0000256" key="2">
    <source>
        <dbReference type="SAM" id="MobiDB-lite"/>
    </source>
</evidence>
<dbReference type="Proteomes" id="UP000515159">
    <property type="component" value="Chromosome 3"/>
</dbReference>
<evidence type="ECO:0000256" key="1">
    <source>
        <dbReference type="ARBA" id="ARBA00010576"/>
    </source>
</evidence>
<dbReference type="AlphaFoldDB" id="A0A6P8QAD7"/>
<dbReference type="Pfam" id="PF14160">
    <property type="entry name" value="FAM110_C"/>
    <property type="match status" value="1"/>
</dbReference>
<protein>
    <submittedName>
        <fullName evidence="6">Protein FAM110C isoform X1</fullName>
    </submittedName>
</protein>
<proteinExistence type="inferred from homology"/>
<keyword evidence="5" id="KW-1185">Reference proteome</keyword>